<dbReference type="Gene3D" id="3.40.50.300">
    <property type="entry name" value="P-loop containing nucleotide triphosphate hydrolases"/>
    <property type="match status" value="1"/>
</dbReference>
<accession>A0A317C7P9</accession>
<dbReference type="GO" id="GO:0005524">
    <property type="term" value="F:ATP binding"/>
    <property type="evidence" value="ECO:0007669"/>
    <property type="project" value="UniProtKB-KW"/>
</dbReference>
<proteinExistence type="predicted"/>
<dbReference type="PANTHER" id="PTHR42781">
    <property type="entry name" value="SPERMIDINE/PUTRESCINE IMPORT ATP-BINDING PROTEIN POTA"/>
    <property type="match status" value="1"/>
</dbReference>
<gene>
    <name evidence="5" type="ORF">DKW60_17140</name>
</gene>
<organism evidence="5 6">
    <name type="scientific">Leucothrix pacifica</name>
    <dbReference type="NCBI Taxonomy" id="1247513"/>
    <lineage>
        <taxon>Bacteria</taxon>
        <taxon>Pseudomonadati</taxon>
        <taxon>Pseudomonadota</taxon>
        <taxon>Gammaproteobacteria</taxon>
        <taxon>Thiotrichales</taxon>
        <taxon>Thiotrichaceae</taxon>
        <taxon>Leucothrix</taxon>
    </lineage>
</organism>
<protein>
    <submittedName>
        <fullName evidence="5">ABC transporter ATP-binding protein</fullName>
    </submittedName>
</protein>
<feature type="domain" description="ABC transporter" evidence="4">
    <location>
        <begin position="4"/>
        <end position="218"/>
    </location>
</feature>
<evidence type="ECO:0000256" key="1">
    <source>
        <dbReference type="ARBA" id="ARBA00022448"/>
    </source>
</evidence>
<dbReference type="InterPro" id="IPR027417">
    <property type="entry name" value="P-loop_NTPase"/>
</dbReference>
<dbReference type="InterPro" id="IPR017871">
    <property type="entry name" value="ABC_transporter-like_CS"/>
</dbReference>
<comment type="caution">
    <text evidence="5">The sequence shown here is derived from an EMBL/GenBank/DDBJ whole genome shotgun (WGS) entry which is preliminary data.</text>
</comment>
<keyword evidence="2" id="KW-0547">Nucleotide-binding</keyword>
<dbReference type="SMART" id="SM00382">
    <property type="entry name" value="AAA"/>
    <property type="match status" value="1"/>
</dbReference>
<dbReference type="Pfam" id="PF00005">
    <property type="entry name" value="ABC_tran"/>
    <property type="match status" value="1"/>
</dbReference>
<evidence type="ECO:0000256" key="3">
    <source>
        <dbReference type="ARBA" id="ARBA00022840"/>
    </source>
</evidence>
<dbReference type="Proteomes" id="UP000245539">
    <property type="component" value="Unassembled WGS sequence"/>
</dbReference>
<reference evidence="5 6" key="1">
    <citation type="submission" date="2018-05" db="EMBL/GenBank/DDBJ databases">
        <title>Leucothrix arctica sp. nov., isolated from Arctic seawater.</title>
        <authorList>
            <person name="Choi A."/>
            <person name="Baek K."/>
        </authorList>
    </citation>
    <scope>NUCLEOTIDE SEQUENCE [LARGE SCALE GENOMIC DNA]</scope>
    <source>
        <strain evidence="5 6">JCM 18388</strain>
    </source>
</reference>
<dbReference type="SUPFAM" id="SSF52540">
    <property type="entry name" value="P-loop containing nucleoside triphosphate hydrolases"/>
    <property type="match status" value="1"/>
</dbReference>
<keyword evidence="6" id="KW-1185">Reference proteome</keyword>
<dbReference type="OrthoDB" id="9802264at2"/>
<evidence type="ECO:0000313" key="6">
    <source>
        <dbReference type="Proteomes" id="UP000245539"/>
    </source>
</evidence>
<dbReference type="InterPro" id="IPR003593">
    <property type="entry name" value="AAA+_ATPase"/>
</dbReference>
<dbReference type="PROSITE" id="PS00211">
    <property type="entry name" value="ABC_TRANSPORTER_1"/>
    <property type="match status" value="1"/>
</dbReference>
<dbReference type="PROSITE" id="PS50893">
    <property type="entry name" value="ABC_TRANSPORTER_2"/>
    <property type="match status" value="1"/>
</dbReference>
<dbReference type="InterPro" id="IPR050093">
    <property type="entry name" value="ABC_SmlMolc_Importer"/>
</dbReference>
<dbReference type="EMBL" id="QGKM01000056">
    <property type="protein sequence ID" value="PWQ94359.1"/>
    <property type="molecule type" value="Genomic_DNA"/>
</dbReference>
<keyword evidence="3 5" id="KW-0067">ATP-binding</keyword>
<dbReference type="AlphaFoldDB" id="A0A317C7P9"/>
<dbReference type="PANTHER" id="PTHR42781:SF4">
    <property type="entry name" value="SPERMIDINE_PUTRESCINE IMPORT ATP-BINDING PROTEIN POTA"/>
    <property type="match status" value="1"/>
</dbReference>
<keyword evidence="1" id="KW-0813">Transport</keyword>
<evidence type="ECO:0000259" key="4">
    <source>
        <dbReference type="PROSITE" id="PS50893"/>
    </source>
</evidence>
<dbReference type="RefSeq" id="WP_109838888.1">
    <property type="nucleotide sequence ID" value="NZ_QGKM01000056.1"/>
</dbReference>
<dbReference type="GO" id="GO:0016887">
    <property type="term" value="F:ATP hydrolysis activity"/>
    <property type="evidence" value="ECO:0007669"/>
    <property type="project" value="InterPro"/>
</dbReference>
<evidence type="ECO:0000256" key="2">
    <source>
        <dbReference type="ARBA" id="ARBA00022741"/>
    </source>
</evidence>
<evidence type="ECO:0000313" key="5">
    <source>
        <dbReference type="EMBL" id="PWQ94359.1"/>
    </source>
</evidence>
<name>A0A317C7P9_9GAMM</name>
<dbReference type="InterPro" id="IPR003439">
    <property type="entry name" value="ABC_transporter-like_ATP-bd"/>
</dbReference>
<sequence>MNTLSVKHLSIARKDGSPLLGPLTFNIEPGEIMTLMGVSGAGKSTVLNWLIGASQPMFEVNGEGWLGNTRIDTLATEERRIGILFQEDLLFPHFSVGDNLAYALPAATKGKAARRDAIETVLNSAGLKDFYHRDPATLSGGQRARVSLLRALIAEPQALLMDEPFSKLDTTLRQQFRQFVYDRVQARKIPTLLVTHDAEDIPAGGKVLELHAAEPSHA</sequence>